<dbReference type="AlphaFoldDB" id="A0A8E2JIW1"/>
<reference evidence="1 2" key="1">
    <citation type="journal article" date="2016" name="Nat. Commun.">
        <title>Ectomycorrhizal ecology is imprinted in the genome of the dominant symbiotic fungus Cenococcum geophilum.</title>
        <authorList>
            <consortium name="DOE Joint Genome Institute"/>
            <person name="Peter M."/>
            <person name="Kohler A."/>
            <person name="Ohm R.A."/>
            <person name="Kuo A."/>
            <person name="Krutzmann J."/>
            <person name="Morin E."/>
            <person name="Arend M."/>
            <person name="Barry K.W."/>
            <person name="Binder M."/>
            <person name="Choi C."/>
            <person name="Clum A."/>
            <person name="Copeland A."/>
            <person name="Grisel N."/>
            <person name="Haridas S."/>
            <person name="Kipfer T."/>
            <person name="LaButti K."/>
            <person name="Lindquist E."/>
            <person name="Lipzen A."/>
            <person name="Maire R."/>
            <person name="Meier B."/>
            <person name="Mihaltcheva S."/>
            <person name="Molinier V."/>
            <person name="Murat C."/>
            <person name="Poggeler S."/>
            <person name="Quandt C.A."/>
            <person name="Sperisen C."/>
            <person name="Tritt A."/>
            <person name="Tisserant E."/>
            <person name="Crous P.W."/>
            <person name="Henrissat B."/>
            <person name="Nehls U."/>
            <person name="Egli S."/>
            <person name="Spatafora J.W."/>
            <person name="Grigoriev I.V."/>
            <person name="Martin F.M."/>
        </authorList>
    </citation>
    <scope>NUCLEOTIDE SEQUENCE [LARGE SCALE GENOMIC DNA]</scope>
    <source>
        <strain evidence="1 2">CBS 459.81</strain>
    </source>
</reference>
<evidence type="ECO:0000313" key="1">
    <source>
        <dbReference type="EMBL" id="OCK84164.1"/>
    </source>
</evidence>
<dbReference type="SUPFAM" id="SSF48452">
    <property type="entry name" value="TPR-like"/>
    <property type="match status" value="1"/>
</dbReference>
<organism evidence="1 2">
    <name type="scientific">Lepidopterella palustris CBS 459.81</name>
    <dbReference type="NCBI Taxonomy" id="1314670"/>
    <lineage>
        <taxon>Eukaryota</taxon>
        <taxon>Fungi</taxon>
        <taxon>Dikarya</taxon>
        <taxon>Ascomycota</taxon>
        <taxon>Pezizomycotina</taxon>
        <taxon>Dothideomycetes</taxon>
        <taxon>Pleosporomycetidae</taxon>
        <taxon>Mytilinidiales</taxon>
        <taxon>Argynnaceae</taxon>
        <taxon>Lepidopterella</taxon>
    </lineage>
</organism>
<sequence length="127" mass="14460">MYRTEILRLQADDPGDTARRFFQPRNLNLKVVEVLSGMGVQYNRIGKKDSAYDCYRKVQDLIKRDDEMAIPAAKVINNCATKLIRQGNLEVALTILQGLLDESIRVLGLERRETTMVTGNIAYIYGH</sequence>
<keyword evidence="2" id="KW-1185">Reference proteome</keyword>
<gene>
    <name evidence="1" type="ORF">K432DRAFT_389739</name>
</gene>
<dbReference type="InterPro" id="IPR011990">
    <property type="entry name" value="TPR-like_helical_dom_sf"/>
</dbReference>
<dbReference type="Gene3D" id="1.25.40.10">
    <property type="entry name" value="Tetratricopeptide repeat domain"/>
    <property type="match status" value="1"/>
</dbReference>
<dbReference type="Proteomes" id="UP000250266">
    <property type="component" value="Unassembled WGS sequence"/>
</dbReference>
<accession>A0A8E2JIW1</accession>
<evidence type="ECO:0000313" key="2">
    <source>
        <dbReference type="Proteomes" id="UP000250266"/>
    </source>
</evidence>
<dbReference type="EMBL" id="KV744843">
    <property type="protein sequence ID" value="OCK84164.1"/>
    <property type="molecule type" value="Genomic_DNA"/>
</dbReference>
<proteinExistence type="predicted"/>
<name>A0A8E2JIW1_9PEZI</name>
<protein>
    <submittedName>
        <fullName evidence="1">Uncharacterized protein</fullName>
    </submittedName>
</protein>